<evidence type="ECO:0000313" key="2">
    <source>
        <dbReference type="EMBL" id="CAF1529375.1"/>
    </source>
</evidence>
<sequence length="295" mass="28770">MVIFVGMGNPQYINNATFQGANNNPNVQDLNPGTQGVDFNEPDSSVVIPFTPGITPILSSVSVPPNTSNVDSITVIVRGPDGTVFVNETTPSGTTIVTVTYNQPLPENSTVTIIFHTQDDSPAEGVTVSIIACYTPSEATTVVTSGTVPPTISGSTPSITISTVITETPGTEATQSTAGTGATEGTPGTGASTQTPGTAATQGTPGTAPTSGTGATEGTQGTTGTGATQGTAGTGATQGTTGTGATEGTPGTGASTQTPGTAATQGTPGTAPTSGTSAVTTTVICPLSEDLSGLQ</sequence>
<proteinExistence type="predicted"/>
<comment type="caution">
    <text evidence="2">The sequence shown here is derived from an EMBL/GenBank/DDBJ whole genome shotgun (WGS) entry which is preliminary data.</text>
</comment>
<feature type="region of interest" description="Disordered" evidence="1">
    <location>
        <begin position="167"/>
        <end position="279"/>
    </location>
</feature>
<protein>
    <submittedName>
        <fullName evidence="2">Uncharacterized protein</fullName>
    </submittedName>
</protein>
<accession>A0A815V8Y5</accession>
<name>A0A815V8Y5_ADIRI</name>
<feature type="compositionally biased region" description="Low complexity" evidence="1">
    <location>
        <begin position="167"/>
        <end position="278"/>
    </location>
</feature>
<organism evidence="2 3">
    <name type="scientific">Adineta ricciae</name>
    <name type="common">Rotifer</name>
    <dbReference type="NCBI Taxonomy" id="249248"/>
    <lineage>
        <taxon>Eukaryota</taxon>
        <taxon>Metazoa</taxon>
        <taxon>Spiralia</taxon>
        <taxon>Gnathifera</taxon>
        <taxon>Rotifera</taxon>
        <taxon>Eurotatoria</taxon>
        <taxon>Bdelloidea</taxon>
        <taxon>Adinetida</taxon>
        <taxon>Adinetidae</taxon>
        <taxon>Adineta</taxon>
    </lineage>
</organism>
<evidence type="ECO:0000313" key="3">
    <source>
        <dbReference type="Proteomes" id="UP000663828"/>
    </source>
</evidence>
<dbReference type="EMBL" id="CAJNOR010004823">
    <property type="protein sequence ID" value="CAF1529375.1"/>
    <property type="molecule type" value="Genomic_DNA"/>
</dbReference>
<keyword evidence="3" id="KW-1185">Reference proteome</keyword>
<reference evidence="2" key="1">
    <citation type="submission" date="2021-02" db="EMBL/GenBank/DDBJ databases">
        <authorList>
            <person name="Nowell W R."/>
        </authorList>
    </citation>
    <scope>NUCLEOTIDE SEQUENCE</scope>
</reference>
<dbReference type="AlphaFoldDB" id="A0A815V8Y5"/>
<evidence type="ECO:0000256" key="1">
    <source>
        <dbReference type="SAM" id="MobiDB-lite"/>
    </source>
</evidence>
<dbReference type="Proteomes" id="UP000663828">
    <property type="component" value="Unassembled WGS sequence"/>
</dbReference>
<gene>
    <name evidence="2" type="ORF">XAT740_LOCUS41345</name>
</gene>